<dbReference type="Proteomes" id="UP000325558">
    <property type="component" value="Unassembled WGS sequence"/>
</dbReference>
<protein>
    <submittedName>
        <fullName evidence="1">Uncharacterized protein</fullName>
    </submittedName>
</protein>
<proteinExistence type="predicted"/>
<name>A0A5N6Y8R3_9EURO</name>
<sequence>MMGRGTSIPLTFEGLLPNPASHRAWLMLQICLGQTEQIRLLRTYMPEVSPL</sequence>
<gene>
    <name evidence="1" type="ORF">BDV24DRAFT_132579</name>
</gene>
<dbReference type="EMBL" id="ML737142">
    <property type="protein sequence ID" value="KAE8341233.1"/>
    <property type="molecule type" value="Genomic_DNA"/>
</dbReference>
<accession>A0A5N6Y8R3</accession>
<reference evidence="1" key="1">
    <citation type="submission" date="2019-04" db="EMBL/GenBank/DDBJ databases">
        <title>Friends and foes A comparative genomics study of 23 Aspergillus species from section Flavi.</title>
        <authorList>
            <consortium name="DOE Joint Genome Institute"/>
            <person name="Kjaerbolling I."/>
            <person name="Vesth T."/>
            <person name="Frisvad J.C."/>
            <person name="Nybo J.L."/>
            <person name="Theobald S."/>
            <person name="Kildgaard S."/>
            <person name="Isbrandt T."/>
            <person name="Kuo A."/>
            <person name="Sato A."/>
            <person name="Lyhne E.K."/>
            <person name="Kogle M.E."/>
            <person name="Wiebenga A."/>
            <person name="Kun R.S."/>
            <person name="Lubbers R.J."/>
            <person name="Makela M.R."/>
            <person name="Barry K."/>
            <person name="Chovatia M."/>
            <person name="Clum A."/>
            <person name="Daum C."/>
            <person name="Haridas S."/>
            <person name="He G."/>
            <person name="LaButti K."/>
            <person name="Lipzen A."/>
            <person name="Mondo S."/>
            <person name="Riley R."/>
            <person name="Salamov A."/>
            <person name="Simmons B.A."/>
            <person name="Magnuson J.K."/>
            <person name="Henrissat B."/>
            <person name="Mortensen U.H."/>
            <person name="Larsen T.O."/>
            <person name="Devries R.P."/>
            <person name="Grigoriev I.V."/>
            <person name="Machida M."/>
            <person name="Baker S.E."/>
            <person name="Andersen M.R."/>
        </authorList>
    </citation>
    <scope>NUCLEOTIDE SEQUENCE</scope>
    <source>
        <strain evidence="1">CBS 117612</strain>
    </source>
</reference>
<evidence type="ECO:0000313" key="1">
    <source>
        <dbReference type="EMBL" id="KAE8341233.1"/>
    </source>
</evidence>
<organism evidence="1">
    <name type="scientific">Aspergillus arachidicola</name>
    <dbReference type="NCBI Taxonomy" id="656916"/>
    <lineage>
        <taxon>Eukaryota</taxon>
        <taxon>Fungi</taxon>
        <taxon>Dikarya</taxon>
        <taxon>Ascomycota</taxon>
        <taxon>Pezizomycotina</taxon>
        <taxon>Eurotiomycetes</taxon>
        <taxon>Eurotiomycetidae</taxon>
        <taxon>Eurotiales</taxon>
        <taxon>Aspergillaceae</taxon>
        <taxon>Aspergillus</taxon>
        <taxon>Aspergillus subgen. Circumdati</taxon>
    </lineage>
</organism>
<dbReference type="AlphaFoldDB" id="A0A5N6Y8R3"/>